<dbReference type="InterPro" id="IPR003607">
    <property type="entry name" value="HD/PDEase_dom"/>
</dbReference>
<dbReference type="InterPro" id="IPR032828">
    <property type="entry name" value="PolyA_RNA-bd"/>
</dbReference>
<sequence length="479" mass="54726">MINSKDEILKELIRRLGKELLDLLAESAEALGQEVYIIGGFVRDIIMQRPSCDLDIVTDKSGIALATEVANRLGRREAHLSVFKSFGTAQVKFRDLELEFVGARKESYRADSRKPIVEDGTFEDDQRRRDFTINALSISINKNDLGRVIDPFDGIRDIENRVIQTPLDPDTTFSDDPLRMMRAVRFASQLDFTIPQYIKESIRLNASRISIVSRERIMVEFVKIMESPKPSIGLQLMDECGLMEEICPEIVALKGAETREGIGHKDNFHHTLIVVDQLSERSDNLYLRLAALFHDIAKPVTKRYEKGIGWTFYNHNYVGGKMLPKIFKRLKLPLDDRLKYVQKLVNLHMRPAQLSEEGVTDSAVRRLLFEAGEDIDDLMLLCEADMTSKNPVKIAKCIANFKIVREKLVEIEEKDRIRNFQPPVSGEEIMATYNLPPSRVVGDIKEAIKNAILDGVIPNEREAALDFMHRYVEEHRILS</sequence>
<dbReference type="NCBIfam" id="TIGR00277">
    <property type="entry name" value="HDIG"/>
    <property type="match status" value="1"/>
</dbReference>
<dbReference type="STRING" id="36874.HQ34_09360"/>
<dbReference type="Pfam" id="PF01966">
    <property type="entry name" value="HD"/>
    <property type="match status" value="1"/>
</dbReference>
<dbReference type="Gene3D" id="3.30.460.10">
    <property type="entry name" value="Beta Polymerase, domain 2"/>
    <property type="match status" value="1"/>
</dbReference>
<gene>
    <name evidence="15" type="ORF">HQ35_00920</name>
</gene>
<dbReference type="InterPro" id="IPR043519">
    <property type="entry name" value="NT_sf"/>
</dbReference>
<evidence type="ECO:0000256" key="7">
    <source>
        <dbReference type="ARBA" id="ARBA00022800"/>
    </source>
</evidence>
<dbReference type="CDD" id="cd05398">
    <property type="entry name" value="NT_ClassII-CCAase"/>
    <property type="match status" value="1"/>
</dbReference>
<dbReference type="InterPro" id="IPR006675">
    <property type="entry name" value="HDIG_dom"/>
</dbReference>
<evidence type="ECO:0000256" key="4">
    <source>
        <dbReference type="ARBA" id="ARBA00022695"/>
    </source>
</evidence>
<name>A0A099WS95_PORCN</name>
<dbReference type="FunFam" id="3.30.460.10:FF:000033">
    <property type="entry name" value="Poly A polymerase head domain protein"/>
    <property type="match status" value="1"/>
</dbReference>
<keyword evidence="8" id="KW-0067">ATP-binding</keyword>
<evidence type="ECO:0000256" key="2">
    <source>
        <dbReference type="ARBA" id="ARBA00022679"/>
    </source>
</evidence>
<dbReference type="GO" id="GO:0008033">
    <property type="term" value="P:tRNA processing"/>
    <property type="evidence" value="ECO:0007669"/>
    <property type="project" value="UniProtKB-KW"/>
</dbReference>
<dbReference type="Proteomes" id="UP000030125">
    <property type="component" value="Unassembled WGS sequence"/>
</dbReference>
<dbReference type="SUPFAM" id="SSF81891">
    <property type="entry name" value="Poly A polymerase C-terminal region-like"/>
    <property type="match status" value="1"/>
</dbReference>
<dbReference type="GO" id="GO:0005524">
    <property type="term" value="F:ATP binding"/>
    <property type="evidence" value="ECO:0007669"/>
    <property type="project" value="UniProtKB-KW"/>
</dbReference>
<evidence type="ECO:0000256" key="1">
    <source>
        <dbReference type="ARBA" id="ARBA00001946"/>
    </source>
</evidence>
<organism evidence="15 16">
    <name type="scientific">Porphyromonas cangingivalis</name>
    <dbReference type="NCBI Taxonomy" id="36874"/>
    <lineage>
        <taxon>Bacteria</taxon>
        <taxon>Pseudomonadati</taxon>
        <taxon>Bacteroidota</taxon>
        <taxon>Bacteroidia</taxon>
        <taxon>Bacteroidales</taxon>
        <taxon>Porphyromonadaceae</taxon>
        <taxon>Porphyromonas</taxon>
    </lineage>
</organism>
<keyword evidence="7" id="KW-0692">RNA repair</keyword>
<dbReference type="InterPro" id="IPR002646">
    <property type="entry name" value="PolA_pol_head_dom"/>
</dbReference>
<feature type="domain" description="tRNA nucleotidyltransferase/poly(A) polymerase RNA and SrmB- binding" evidence="14">
    <location>
        <begin position="191"/>
        <end position="250"/>
    </location>
</feature>
<dbReference type="GO" id="GO:0042245">
    <property type="term" value="P:RNA repair"/>
    <property type="evidence" value="ECO:0007669"/>
    <property type="project" value="UniProtKB-KW"/>
</dbReference>
<evidence type="ECO:0000256" key="3">
    <source>
        <dbReference type="ARBA" id="ARBA00022694"/>
    </source>
</evidence>
<dbReference type="CDD" id="cd00077">
    <property type="entry name" value="HDc"/>
    <property type="match status" value="1"/>
</dbReference>
<dbReference type="Pfam" id="PF01743">
    <property type="entry name" value="PolyA_pol"/>
    <property type="match status" value="1"/>
</dbReference>
<keyword evidence="16" id="KW-1185">Reference proteome</keyword>
<dbReference type="GO" id="GO:0003723">
    <property type="term" value="F:RNA binding"/>
    <property type="evidence" value="ECO:0007669"/>
    <property type="project" value="UniProtKB-KW"/>
</dbReference>
<keyword evidence="5" id="KW-0479">Metal-binding</keyword>
<keyword evidence="2 11" id="KW-0808">Transferase</keyword>
<dbReference type="PANTHER" id="PTHR47545:SF1">
    <property type="entry name" value="MULTIFUNCTIONAL CCA PROTEIN"/>
    <property type="match status" value="1"/>
</dbReference>
<dbReference type="AlphaFoldDB" id="A0A099WS95"/>
<evidence type="ECO:0000256" key="5">
    <source>
        <dbReference type="ARBA" id="ARBA00022723"/>
    </source>
</evidence>
<keyword evidence="3" id="KW-0819">tRNA processing</keyword>
<dbReference type="PANTHER" id="PTHR47545">
    <property type="entry name" value="MULTIFUNCTIONAL CCA PROTEIN"/>
    <property type="match status" value="1"/>
</dbReference>
<protein>
    <submittedName>
        <fullName evidence="15">tRNA nucleotidyltransferase</fullName>
    </submittedName>
</protein>
<dbReference type="InterPro" id="IPR050124">
    <property type="entry name" value="tRNA_CCA-adding_enzyme"/>
</dbReference>
<dbReference type="SUPFAM" id="SSF81301">
    <property type="entry name" value="Nucleotidyltransferase"/>
    <property type="match status" value="1"/>
</dbReference>
<dbReference type="Pfam" id="PF12627">
    <property type="entry name" value="PolyA_pol_RNAbd"/>
    <property type="match status" value="1"/>
</dbReference>
<dbReference type="eggNOG" id="COG0617">
    <property type="taxonomic scope" value="Bacteria"/>
</dbReference>
<dbReference type="InterPro" id="IPR006674">
    <property type="entry name" value="HD_domain"/>
</dbReference>
<evidence type="ECO:0000256" key="10">
    <source>
        <dbReference type="ARBA" id="ARBA00022884"/>
    </source>
</evidence>
<keyword evidence="6" id="KW-0547">Nucleotide-binding</keyword>
<evidence type="ECO:0000259" key="12">
    <source>
        <dbReference type="Pfam" id="PF01743"/>
    </source>
</evidence>
<accession>A0A099WS95</accession>
<comment type="similarity">
    <text evidence="11">Belongs to the tRNA nucleotidyltransferase/poly(A) polymerase family.</text>
</comment>
<dbReference type="RefSeq" id="WP_036848538.1">
    <property type="nucleotide sequence ID" value="NZ_JQJD01000003.1"/>
</dbReference>
<keyword evidence="4" id="KW-0548">Nucleotidyltransferase</keyword>
<dbReference type="Gene3D" id="1.10.3090.10">
    <property type="entry name" value="cca-adding enzyme, domain 2"/>
    <property type="match status" value="1"/>
</dbReference>
<dbReference type="OrthoDB" id="9805698at2"/>
<reference evidence="15 16" key="1">
    <citation type="submission" date="2014-08" db="EMBL/GenBank/DDBJ databases">
        <title>Porphyromonas cangingivalis strain:COT-109_OH1386 Genome sequencing.</title>
        <authorList>
            <person name="Wallis C."/>
            <person name="Deusch O."/>
            <person name="O'Flynn C."/>
            <person name="Davis I."/>
            <person name="Jospin G."/>
            <person name="Darling A.E."/>
            <person name="Coil D.A."/>
            <person name="Alexiev A."/>
            <person name="Horsfall A."/>
            <person name="Kirkwood N."/>
            <person name="Harris S."/>
            <person name="Eisen J.A."/>
        </authorList>
    </citation>
    <scope>NUCLEOTIDE SEQUENCE [LARGE SCALE GENOMIC DNA]</scope>
    <source>
        <strain evidence="16">COT-109 OH1386</strain>
    </source>
</reference>
<comment type="caution">
    <text evidence="15">The sequence shown here is derived from an EMBL/GenBank/DDBJ whole genome shotgun (WGS) entry which is preliminary data.</text>
</comment>
<dbReference type="GO" id="GO:0046872">
    <property type="term" value="F:metal ion binding"/>
    <property type="evidence" value="ECO:0007669"/>
    <property type="project" value="UniProtKB-KW"/>
</dbReference>
<evidence type="ECO:0000259" key="14">
    <source>
        <dbReference type="Pfam" id="PF12627"/>
    </source>
</evidence>
<proteinExistence type="inferred from homology"/>
<evidence type="ECO:0000256" key="6">
    <source>
        <dbReference type="ARBA" id="ARBA00022741"/>
    </source>
</evidence>
<keyword evidence="9" id="KW-0460">Magnesium</keyword>
<evidence type="ECO:0000256" key="11">
    <source>
        <dbReference type="RuleBase" id="RU003953"/>
    </source>
</evidence>
<keyword evidence="10 11" id="KW-0694">RNA-binding</keyword>
<evidence type="ECO:0000256" key="8">
    <source>
        <dbReference type="ARBA" id="ARBA00022840"/>
    </source>
</evidence>
<feature type="domain" description="HD" evidence="13">
    <location>
        <begin position="268"/>
        <end position="365"/>
    </location>
</feature>
<evidence type="ECO:0000313" key="16">
    <source>
        <dbReference type="Proteomes" id="UP000030125"/>
    </source>
</evidence>
<dbReference type="EMBL" id="JQJD01000003">
    <property type="protein sequence ID" value="KGN83016.1"/>
    <property type="molecule type" value="Genomic_DNA"/>
</dbReference>
<dbReference type="GO" id="GO:0016779">
    <property type="term" value="F:nucleotidyltransferase activity"/>
    <property type="evidence" value="ECO:0007669"/>
    <property type="project" value="UniProtKB-KW"/>
</dbReference>
<evidence type="ECO:0000256" key="9">
    <source>
        <dbReference type="ARBA" id="ARBA00022842"/>
    </source>
</evidence>
<evidence type="ECO:0000313" key="15">
    <source>
        <dbReference type="EMBL" id="KGN83016.1"/>
    </source>
</evidence>
<evidence type="ECO:0000259" key="13">
    <source>
        <dbReference type="Pfam" id="PF01966"/>
    </source>
</evidence>
<feature type="domain" description="Poly A polymerase head" evidence="12">
    <location>
        <begin position="35"/>
        <end position="163"/>
    </location>
</feature>
<comment type="cofactor">
    <cofactor evidence="1">
        <name>Mg(2+)</name>
        <dbReference type="ChEBI" id="CHEBI:18420"/>
    </cofactor>
</comment>
<dbReference type="Gene3D" id="1.10.246.80">
    <property type="match status" value="1"/>
</dbReference>